<reference evidence="9" key="1">
    <citation type="submission" date="2019-11" db="EMBL/GenBank/DDBJ databases">
        <authorList>
            <person name="Feng L."/>
        </authorList>
    </citation>
    <scope>NUCLEOTIDE SEQUENCE</scope>
    <source>
        <strain evidence="9">PclaraLFYP37</strain>
    </source>
</reference>
<dbReference type="RefSeq" id="WP_412441778.1">
    <property type="nucleotide sequence ID" value="NZ_CACRUT010000006.1"/>
</dbReference>
<evidence type="ECO:0000256" key="1">
    <source>
        <dbReference type="ARBA" id="ARBA00022448"/>
    </source>
</evidence>
<dbReference type="PANTHER" id="PTHR35529:SF1">
    <property type="entry name" value="MANGANESE EFFLUX PUMP MNTP-RELATED"/>
    <property type="match status" value="1"/>
</dbReference>
<evidence type="ECO:0000256" key="3">
    <source>
        <dbReference type="ARBA" id="ARBA00022692"/>
    </source>
</evidence>
<comment type="similarity">
    <text evidence="8">Belongs to the MntP (TC 9.B.29) family.</text>
</comment>
<dbReference type="AlphaFoldDB" id="A0A6N2Z5I4"/>
<organism evidence="9">
    <name type="scientific">Paraprevotella clara</name>
    <dbReference type="NCBI Taxonomy" id="454154"/>
    <lineage>
        <taxon>Bacteria</taxon>
        <taxon>Pseudomonadati</taxon>
        <taxon>Bacteroidota</taxon>
        <taxon>Bacteroidia</taxon>
        <taxon>Bacteroidales</taxon>
        <taxon>Prevotellaceae</taxon>
        <taxon>Paraprevotella</taxon>
    </lineage>
</organism>
<evidence type="ECO:0000256" key="8">
    <source>
        <dbReference type="HAMAP-Rule" id="MF_01521"/>
    </source>
</evidence>
<sequence>MYITEAILLGLALAMDCFAVSITSGAIVKHIVLRPMLTMILSFGLFQGAMVLAGWYVSTLFSRILAPIDHWIAFGLLSAIGIQMIREGFGKKEETKFDPLSYKVILTLAVATSIDAMAVGVSTAFMQIGSSWDTIAIPAVLIAAISSALTIAGLGTGIFIGRKIPCSIAPVGGLILIGIGIKIIIEHLGLCS</sequence>
<keyword evidence="7 8" id="KW-0464">Manganese</keyword>
<feature type="transmembrane region" description="Helical" evidence="8">
    <location>
        <begin position="6"/>
        <end position="28"/>
    </location>
</feature>
<accession>A0A6N2Z5I4</accession>
<proteinExistence type="inferred from homology"/>
<keyword evidence="1 8" id="KW-0813">Transport</keyword>
<dbReference type="Pfam" id="PF02659">
    <property type="entry name" value="Mntp"/>
    <property type="match status" value="1"/>
</dbReference>
<dbReference type="InterPro" id="IPR022929">
    <property type="entry name" value="Put_MntP"/>
</dbReference>
<evidence type="ECO:0000256" key="5">
    <source>
        <dbReference type="ARBA" id="ARBA00023065"/>
    </source>
</evidence>
<feature type="transmembrane region" description="Helical" evidence="8">
    <location>
        <begin position="40"/>
        <end position="58"/>
    </location>
</feature>
<comment type="subcellular location">
    <subcellularLocation>
        <location evidence="8">Cell membrane</location>
        <topology evidence="8">Multi-pass membrane protein</topology>
    </subcellularLocation>
</comment>
<evidence type="ECO:0000256" key="6">
    <source>
        <dbReference type="ARBA" id="ARBA00023136"/>
    </source>
</evidence>
<keyword evidence="6 8" id="KW-0472">Membrane</keyword>
<name>A0A6N2Z5I4_9BACT</name>
<feature type="transmembrane region" description="Helical" evidence="8">
    <location>
        <begin position="64"/>
        <end position="85"/>
    </location>
</feature>
<keyword evidence="3 8" id="KW-0812">Transmembrane</keyword>
<keyword evidence="5 8" id="KW-0406">Ion transport</keyword>
<evidence type="ECO:0000256" key="2">
    <source>
        <dbReference type="ARBA" id="ARBA00022475"/>
    </source>
</evidence>
<evidence type="ECO:0000256" key="7">
    <source>
        <dbReference type="ARBA" id="ARBA00023211"/>
    </source>
</evidence>
<comment type="function">
    <text evidence="8">Probably functions as a manganese efflux pump.</text>
</comment>
<evidence type="ECO:0000256" key="4">
    <source>
        <dbReference type="ARBA" id="ARBA00022989"/>
    </source>
</evidence>
<dbReference type="EMBL" id="CACRUT010000006">
    <property type="protein sequence ID" value="VYT74629.1"/>
    <property type="molecule type" value="Genomic_DNA"/>
</dbReference>
<protein>
    <recommendedName>
        <fullName evidence="8">Putative manganese efflux pump MntP</fullName>
    </recommendedName>
</protein>
<dbReference type="HAMAP" id="MF_01521">
    <property type="entry name" value="MntP_pump"/>
    <property type="match status" value="1"/>
</dbReference>
<keyword evidence="2 8" id="KW-1003">Cell membrane</keyword>
<dbReference type="PANTHER" id="PTHR35529">
    <property type="entry name" value="MANGANESE EFFLUX PUMP MNTP-RELATED"/>
    <property type="match status" value="1"/>
</dbReference>
<evidence type="ECO:0000313" key="9">
    <source>
        <dbReference type="EMBL" id="VYT74629.1"/>
    </source>
</evidence>
<feature type="transmembrane region" description="Helical" evidence="8">
    <location>
        <begin position="167"/>
        <end position="185"/>
    </location>
</feature>
<feature type="transmembrane region" description="Helical" evidence="8">
    <location>
        <begin position="105"/>
        <end position="129"/>
    </location>
</feature>
<feature type="transmembrane region" description="Helical" evidence="8">
    <location>
        <begin position="135"/>
        <end position="160"/>
    </location>
</feature>
<dbReference type="InterPro" id="IPR003810">
    <property type="entry name" value="Mntp/YtaF"/>
</dbReference>
<dbReference type="GO" id="GO:0005886">
    <property type="term" value="C:plasma membrane"/>
    <property type="evidence" value="ECO:0007669"/>
    <property type="project" value="UniProtKB-SubCell"/>
</dbReference>
<keyword evidence="4 8" id="KW-1133">Transmembrane helix</keyword>
<gene>
    <name evidence="8 9" type="primary">mntP</name>
    <name evidence="9" type="ORF">PCLFYP37_01015</name>
</gene>
<dbReference type="GO" id="GO:0005384">
    <property type="term" value="F:manganese ion transmembrane transporter activity"/>
    <property type="evidence" value="ECO:0007669"/>
    <property type="project" value="UniProtKB-UniRule"/>
</dbReference>